<dbReference type="Proteomes" id="UP000626109">
    <property type="component" value="Unassembled WGS sequence"/>
</dbReference>
<sequence length="98" mass="10012">LIGCAGYAILLSIREERQRCVAGTLETTEHFITARNSVGTALLSYSLFAGAMGSWVTTVPATYASTAGLLGLTVYSLAAGAPLIVAAYAGALARSSDP</sequence>
<proteinExistence type="predicted"/>
<dbReference type="EMBL" id="CAJNNW010013682">
    <property type="protein sequence ID" value="CAE8655646.1"/>
    <property type="molecule type" value="Genomic_DNA"/>
</dbReference>
<feature type="transmembrane region" description="Helical" evidence="1">
    <location>
        <begin position="42"/>
        <end position="63"/>
    </location>
</feature>
<dbReference type="AlphaFoldDB" id="A0A813IUZ6"/>
<keyword evidence="1" id="KW-1133">Transmembrane helix</keyword>
<evidence type="ECO:0000313" key="2">
    <source>
        <dbReference type="EMBL" id="CAE8655646.1"/>
    </source>
</evidence>
<gene>
    <name evidence="2" type="ORF">PGLA2088_LOCUS11726</name>
</gene>
<evidence type="ECO:0000313" key="3">
    <source>
        <dbReference type="Proteomes" id="UP000626109"/>
    </source>
</evidence>
<accession>A0A813IUZ6</accession>
<keyword evidence="1" id="KW-0472">Membrane</keyword>
<evidence type="ECO:0000256" key="1">
    <source>
        <dbReference type="SAM" id="Phobius"/>
    </source>
</evidence>
<feature type="transmembrane region" description="Helical" evidence="1">
    <location>
        <begin position="69"/>
        <end position="93"/>
    </location>
</feature>
<reference evidence="2" key="1">
    <citation type="submission" date="2021-02" db="EMBL/GenBank/DDBJ databases">
        <authorList>
            <person name="Dougan E. K."/>
            <person name="Rhodes N."/>
            <person name="Thang M."/>
            <person name="Chan C."/>
        </authorList>
    </citation>
    <scope>NUCLEOTIDE SEQUENCE</scope>
</reference>
<feature type="non-terminal residue" evidence="2">
    <location>
        <position position="1"/>
    </location>
</feature>
<organism evidence="2 3">
    <name type="scientific">Polarella glacialis</name>
    <name type="common">Dinoflagellate</name>
    <dbReference type="NCBI Taxonomy" id="89957"/>
    <lineage>
        <taxon>Eukaryota</taxon>
        <taxon>Sar</taxon>
        <taxon>Alveolata</taxon>
        <taxon>Dinophyceae</taxon>
        <taxon>Suessiales</taxon>
        <taxon>Suessiaceae</taxon>
        <taxon>Polarella</taxon>
    </lineage>
</organism>
<keyword evidence="1" id="KW-0812">Transmembrane</keyword>
<feature type="non-terminal residue" evidence="2">
    <location>
        <position position="98"/>
    </location>
</feature>
<evidence type="ECO:0008006" key="4">
    <source>
        <dbReference type="Google" id="ProtNLM"/>
    </source>
</evidence>
<name>A0A813IUZ6_POLGL</name>
<protein>
    <recommendedName>
        <fullName evidence="4">MFS transporter</fullName>
    </recommendedName>
</protein>
<comment type="caution">
    <text evidence="2">The sequence shown here is derived from an EMBL/GenBank/DDBJ whole genome shotgun (WGS) entry which is preliminary data.</text>
</comment>